<keyword evidence="1" id="KW-0812">Transmembrane</keyword>
<feature type="transmembrane region" description="Helical" evidence="1">
    <location>
        <begin position="6"/>
        <end position="23"/>
    </location>
</feature>
<proteinExistence type="predicted"/>
<sequence>MLDIELLLLLMTVGCLTGALSALIRTPPELIAIPSLVFFLPLLGLSIDDTLVPIVATCIVAFIPVCLYRWVSAMQKQTVDMDQLTKSASGVAMGAVIGAQLLSFSPVWLFYVGFTGMSLFASIDLLRAFFTKI</sequence>
<name>A0A9X1IMG0_9GAMM</name>
<accession>A0A9X1IMG0</accession>
<comment type="caution">
    <text evidence="2">The sequence shown here is derived from an EMBL/GenBank/DDBJ whole genome shotgun (WGS) entry which is preliminary data.</text>
</comment>
<dbReference type="RefSeq" id="WP_226754292.1">
    <property type="nucleotide sequence ID" value="NZ_JAJATW010000010.1"/>
</dbReference>
<feature type="transmembrane region" description="Helical" evidence="1">
    <location>
        <begin position="108"/>
        <end position="130"/>
    </location>
</feature>
<evidence type="ECO:0000256" key="1">
    <source>
        <dbReference type="SAM" id="Phobius"/>
    </source>
</evidence>
<protein>
    <submittedName>
        <fullName evidence="2">Uncharacterized protein</fullName>
    </submittedName>
</protein>
<keyword evidence="1" id="KW-0472">Membrane</keyword>
<feature type="transmembrane region" description="Helical" evidence="1">
    <location>
        <begin position="53"/>
        <end position="71"/>
    </location>
</feature>
<organism evidence="2 3">
    <name type="scientific">Marinomonas algarum</name>
    <dbReference type="NCBI Taxonomy" id="2883105"/>
    <lineage>
        <taxon>Bacteria</taxon>
        <taxon>Pseudomonadati</taxon>
        <taxon>Pseudomonadota</taxon>
        <taxon>Gammaproteobacteria</taxon>
        <taxon>Oceanospirillales</taxon>
        <taxon>Oceanospirillaceae</taxon>
        <taxon>Marinomonas</taxon>
    </lineage>
</organism>
<keyword evidence="3" id="KW-1185">Reference proteome</keyword>
<gene>
    <name evidence="2" type="ORF">LG368_08440</name>
</gene>
<keyword evidence="1" id="KW-1133">Transmembrane helix</keyword>
<dbReference type="Proteomes" id="UP001139095">
    <property type="component" value="Unassembled WGS sequence"/>
</dbReference>
<feature type="transmembrane region" description="Helical" evidence="1">
    <location>
        <begin position="30"/>
        <end position="47"/>
    </location>
</feature>
<evidence type="ECO:0000313" key="2">
    <source>
        <dbReference type="EMBL" id="MCB5161928.1"/>
    </source>
</evidence>
<dbReference type="AlphaFoldDB" id="A0A9X1IMG0"/>
<evidence type="ECO:0000313" key="3">
    <source>
        <dbReference type="Proteomes" id="UP001139095"/>
    </source>
</evidence>
<dbReference type="EMBL" id="JAJATW010000010">
    <property type="protein sequence ID" value="MCB5161928.1"/>
    <property type="molecule type" value="Genomic_DNA"/>
</dbReference>
<reference evidence="2" key="1">
    <citation type="submission" date="2021-10" db="EMBL/GenBank/DDBJ databases">
        <title>Marinomonas pontica sp. nov., isolated from the Black Sea.</title>
        <authorList>
            <person name="Zhao L.-H."/>
            <person name="Xue J.-H."/>
        </authorList>
    </citation>
    <scope>NUCLEOTIDE SEQUENCE</scope>
    <source>
        <strain evidence="2">E8</strain>
    </source>
</reference>